<dbReference type="InterPro" id="IPR052641">
    <property type="entry name" value="AKAP7_isoform_gamma"/>
</dbReference>
<dbReference type="Proteomes" id="UP000887577">
    <property type="component" value="Unplaced"/>
</dbReference>
<evidence type="ECO:0000313" key="2">
    <source>
        <dbReference type="Proteomes" id="UP000887577"/>
    </source>
</evidence>
<evidence type="ECO:0000259" key="1">
    <source>
        <dbReference type="Pfam" id="PF10469"/>
    </source>
</evidence>
<dbReference type="GO" id="GO:0010738">
    <property type="term" value="P:regulation of protein kinase A signaling"/>
    <property type="evidence" value="ECO:0007669"/>
    <property type="project" value="TreeGrafter"/>
</dbReference>
<dbReference type="PANTHER" id="PTHR15934:SF2">
    <property type="entry name" value="A-KINASE ANCHOR PROTEIN 7-LIKE PHOSPHOESTERASE DOMAIN-CONTAINING PROTEIN"/>
    <property type="match status" value="1"/>
</dbReference>
<keyword evidence="2" id="KW-1185">Reference proteome</keyword>
<sequence>MILLIPIFAKKHSYNLTPKLPPPNVFVTVHIEDDTVIKNVNKIQQKLLSVDPRFNSTLQKLTSLHTTFDIFYIDRDHLQKAKTALEFAATMSATHFGPLNITFQRIETFDNITFVSRTNFGSKIVLTQYQKKINEIFKSFGFMPQSKFKYKPHMTLAQLGHDHTELMHKWDFLLKNITKFGNFTPKKLQICAISMARKDLYYPVLAEAYLPQ</sequence>
<dbReference type="InterPro" id="IPR019510">
    <property type="entry name" value="AKAP7-like_phosphoesterase"/>
</dbReference>
<dbReference type="SUPFAM" id="SSF55144">
    <property type="entry name" value="LigT-like"/>
    <property type="match status" value="1"/>
</dbReference>
<accession>A0A914YMR7</accession>
<dbReference type="GO" id="GO:0005829">
    <property type="term" value="C:cytosol"/>
    <property type="evidence" value="ECO:0007669"/>
    <property type="project" value="TreeGrafter"/>
</dbReference>
<dbReference type="PANTHER" id="PTHR15934">
    <property type="entry name" value="RNA 2',3'-CYCLIC PHOSPHODIESTERASE"/>
    <property type="match status" value="1"/>
</dbReference>
<name>A0A914YMR7_9BILA</name>
<proteinExistence type="predicted"/>
<dbReference type="GO" id="GO:0034237">
    <property type="term" value="F:protein kinase A regulatory subunit binding"/>
    <property type="evidence" value="ECO:0007669"/>
    <property type="project" value="TreeGrafter"/>
</dbReference>
<organism evidence="2 3">
    <name type="scientific">Panagrolaimus superbus</name>
    <dbReference type="NCBI Taxonomy" id="310955"/>
    <lineage>
        <taxon>Eukaryota</taxon>
        <taxon>Metazoa</taxon>
        <taxon>Ecdysozoa</taxon>
        <taxon>Nematoda</taxon>
        <taxon>Chromadorea</taxon>
        <taxon>Rhabditida</taxon>
        <taxon>Tylenchina</taxon>
        <taxon>Panagrolaimomorpha</taxon>
        <taxon>Panagrolaimoidea</taxon>
        <taxon>Panagrolaimidae</taxon>
        <taxon>Panagrolaimus</taxon>
    </lineage>
</organism>
<dbReference type="Gene3D" id="3.90.1140.10">
    <property type="entry name" value="Cyclic phosphodiesterase"/>
    <property type="match status" value="1"/>
</dbReference>
<evidence type="ECO:0000313" key="3">
    <source>
        <dbReference type="WBParaSite" id="PSU_v2.g2191.t1"/>
    </source>
</evidence>
<dbReference type="AlphaFoldDB" id="A0A914YMR7"/>
<feature type="domain" description="A-kinase anchor protein 7-like phosphoesterase" evidence="1">
    <location>
        <begin position="23"/>
        <end position="208"/>
    </location>
</feature>
<dbReference type="Pfam" id="PF10469">
    <property type="entry name" value="AKAP7_NLS"/>
    <property type="match status" value="1"/>
</dbReference>
<protein>
    <submittedName>
        <fullName evidence="3">A-kinase anchor protein 7-like phosphoesterase domain-containing protein</fullName>
    </submittedName>
</protein>
<dbReference type="WBParaSite" id="PSU_v2.g2191.t1">
    <property type="protein sequence ID" value="PSU_v2.g2191.t1"/>
    <property type="gene ID" value="PSU_v2.g2191"/>
</dbReference>
<dbReference type="InterPro" id="IPR009097">
    <property type="entry name" value="Cyclic_Pdiesterase"/>
</dbReference>
<reference evidence="3" key="1">
    <citation type="submission" date="2022-11" db="UniProtKB">
        <authorList>
            <consortium name="WormBaseParasite"/>
        </authorList>
    </citation>
    <scope>IDENTIFICATION</scope>
</reference>